<proteinExistence type="predicted"/>
<keyword evidence="2" id="KW-1185">Reference proteome</keyword>
<protein>
    <submittedName>
        <fullName evidence="1">Uncharacterized protein</fullName>
    </submittedName>
</protein>
<name>A0A4R0RD71_9APHY</name>
<comment type="caution">
    <text evidence="1">The sequence shown here is derived from an EMBL/GenBank/DDBJ whole genome shotgun (WGS) entry which is preliminary data.</text>
</comment>
<gene>
    <name evidence="1" type="ORF">EIP91_008259</name>
</gene>
<organism evidence="1 2">
    <name type="scientific">Steccherinum ochraceum</name>
    <dbReference type="NCBI Taxonomy" id="92696"/>
    <lineage>
        <taxon>Eukaryota</taxon>
        <taxon>Fungi</taxon>
        <taxon>Dikarya</taxon>
        <taxon>Basidiomycota</taxon>
        <taxon>Agaricomycotina</taxon>
        <taxon>Agaricomycetes</taxon>
        <taxon>Polyporales</taxon>
        <taxon>Steccherinaceae</taxon>
        <taxon>Steccherinum</taxon>
    </lineage>
</organism>
<dbReference type="OrthoDB" id="2754773at2759"/>
<reference evidence="1 2" key="1">
    <citation type="submission" date="2018-11" db="EMBL/GenBank/DDBJ databases">
        <title>Genome assembly of Steccherinum ochraceum LE-BIN_3174, the white-rot fungus of the Steccherinaceae family (The Residual Polyporoid clade, Polyporales, Basidiomycota).</title>
        <authorList>
            <person name="Fedorova T.V."/>
            <person name="Glazunova O.A."/>
            <person name="Landesman E.O."/>
            <person name="Moiseenko K.V."/>
            <person name="Psurtseva N.V."/>
            <person name="Savinova O.S."/>
            <person name="Shakhova N.V."/>
            <person name="Tyazhelova T.V."/>
            <person name="Vasina D.V."/>
        </authorList>
    </citation>
    <scope>NUCLEOTIDE SEQUENCE [LARGE SCALE GENOMIC DNA]</scope>
    <source>
        <strain evidence="1 2">LE-BIN_3174</strain>
    </source>
</reference>
<dbReference type="AlphaFoldDB" id="A0A4R0RD71"/>
<dbReference type="EMBL" id="RWJN01000453">
    <property type="protein sequence ID" value="TCD61548.1"/>
    <property type="molecule type" value="Genomic_DNA"/>
</dbReference>
<accession>A0A4R0RD71</accession>
<dbReference type="Gene3D" id="1.20.1280.50">
    <property type="match status" value="1"/>
</dbReference>
<evidence type="ECO:0000313" key="1">
    <source>
        <dbReference type="EMBL" id="TCD61548.1"/>
    </source>
</evidence>
<evidence type="ECO:0000313" key="2">
    <source>
        <dbReference type="Proteomes" id="UP000292702"/>
    </source>
</evidence>
<dbReference type="Proteomes" id="UP000292702">
    <property type="component" value="Unassembled WGS sequence"/>
</dbReference>
<sequence length="477" mass="53010">MAESAQADAALLSHGLAMRMLLNLASPLPREEGLLPAAKADFVQETDTTVLTLSKLAPRLRKFRGRGCPILSIPDEVLAEIFRLVPRDPEAPLLLYNSRPYPCNWDLETGSSGSLRELAPLTRVCSNWRAVALSSPMLWSSIVVNPFTTPQRLSKLLHRSRIAPLDVGLVLGSSSSQETSEVVCVSGECLKLLIAEARRVRSLHLQFFSSASHLPSATQDVYLKLLKLSSLRKVRLMGPPNLMPPTLDELRVPPECHVEIDLLYFRSHHSREYADVGASLSRYLTRASSGRPLTAQFWPCVSRVDVRINFQLALRDDDANLATPLSITIATTFASSPALLNEFLDGLSLDRVRALHLTHDPDGSGQIPADPSIMFPLRRLIERLSCVQHMTIERWLPESLKSLIPQVRPGSQGPVSLARLQTIDFKEVPMGFTPASGTRKSLDRRDIVREVLRSWKETRSSLRDVHFVDCDVTDGEV</sequence>